<feature type="region of interest" description="Disordered" evidence="1">
    <location>
        <begin position="1"/>
        <end position="67"/>
    </location>
</feature>
<protein>
    <submittedName>
        <fullName evidence="2">Uncharacterized protein</fullName>
    </submittedName>
</protein>
<evidence type="ECO:0000313" key="2">
    <source>
        <dbReference type="EMBL" id="CEK58261.1"/>
    </source>
</evidence>
<dbReference type="EMBL" id="HACG01011396">
    <property type="protein sequence ID" value="CEK58261.1"/>
    <property type="molecule type" value="Transcribed_RNA"/>
</dbReference>
<name>A0A0B6YR51_9EUPU</name>
<proteinExistence type="predicted"/>
<feature type="compositionally biased region" description="Basic and acidic residues" evidence="1">
    <location>
        <begin position="17"/>
        <end position="36"/>
    </location>
</feature>
<dbReference type="AlphaFoldDB" id="A0A0B6YR51"/>
<sequence>MPHRKNSKRRNKKKNKVLSEKQQMKCKTEHSKEVSRSHTVHGYSEMESKSCDVDRLTSLNESMTDLS</sequence>
<feature type="compositionally biased region" description="Polar residues" evidence="1">
    <location>
        <begin position="57"/>
        <end position="67"/>
    </location>
</feature>
<feature type="non-terminal residue" evidence="2">
    <location>
        <position position="67"/>
    </location>
</feature>
<evidence type="ECO:0000256" key="1">
    <source>
        <dbReference type="SAM" id="MobiDB-lite"/>
    </source>
</evidence>
<organism evidence="2">
    <name type="scientific">Arion vulgaris</name>
    <dbReference type="NCBI Taxonomy" id="1028688"/>
    <lineage>
        <taxon>Eukaryota</taxon>
        <taxon>Metazoa</taxon>
        <taxon>Spiralia</taxon>
        <taxon>Lophotrochozoa</taxon>
        <taxon>Mollusca</taxon>
        <taxon>Gastropoda</taxon>
        <taxon>Heterobranchia</taxon>
        <taxon>Euthyneura</taxon>
        <taxon>Panpulmonata</taxon>
        <taxon>Eupulmonata</taxon>
        <taxon>Stylommatophora</taxon>
        <taxon>Helicina</taxon>
        <taxon>Arionoidea</taxon>
        <taxon>Arionidae</taxon>
        <taxon>Arion</taxon>
    </lineage>
</organism>
<feature type="compositionally biased region" description="Basic residues" evidence="1">
    <location>
        <begin position="1"/>
        <end position="16"/>
    </location>
</feature>
<reference evidence="2" key="1">
    <citation type="submission" date="2014-12" db="EMBL/GenBank/DDBJ databases">
        <title>Insight into the proteome of Arion vulgaris.</title>
        <authorList>
            <person name="Aradska J."/>
            <person name="Bulat T."/>
            <person name="Smidak R."/>
            <person name="Sarate P."/>
            <person name="Gangsoo J."/>
            <person name="Sialana F."/>
            <person name="Bilban M."/>
            <person name="Lubec G."/>
        </authorList>
    </citation>
    <scope>NUCLEOTIDE SEQUENCE</scope>
    <source>
        <tissue evidence="2">Skin</tissue>
    </source>
</reference>
<accession>A0A0B6YR51</accession>
<feature type="compositionally biased region" description="Basic and acidic residues" evidence="1">
    <location>
        <begin position="44"/>
        <end position="55"/>
    </location>
</feature>
<gene>
    <name evidence="2" type="primary">ORF32473</name>
</gene>